<evidence type="ECO:0000256" key="5">
    <source>
        <dbReference type="ARBA" id="ARBA00023136"/>
    </source>
</evidence>
<dbReference type="PANTHER" id="PTHR34857">
    <property type="entry name" value="SLL0384 PROTEIN"/>
    <property type="match status" value="1"/>
</dbReference>
<proteinExistence type="predicted"/>
<dbReference type="InterPro" id="IPR051611">
    <property type="entry name" value="ECF_transporter_component"/>
</dbReference>
<evidence type="ECO:0000313" key="8">
    <source>
        <dbReference type="Proteomes" id="UP000006919"/>
    </source>
</evidence>
<comment type="subcellular location">
    <subcellularLocation>
        <location evidence="1">Membrane</location>
        <topology evidence="1">Multi-pass membrane protein</topology>
    </subcellularLocation>
</comment>
<reference evidence="7 8" key="1">
    <citation type="journal article" date="2011" name="J. Bacteriol.">
        <title>Complete genome of the cellulolytic ruminal bacterium Ruminococcus albus 7.</title>
        <authorList>
            <person name="Suen G."/>
            <person name="Stevenson D.M."/>
            <person name="Bruce D.C."/>
            <person name="Chertkov O."/>
            <person name="Copeland A."/>
            <person name="Cheng J.F."/>
            <person name="Detter C."/>
            <person name="Detter J.C."/>
            <person name="Goodwin L.A."/>
            <person name="Han C.S."/>
            <person name="Hauser L.J."/>
            <person name="Ivanova N.N."/>
            <person name="Kyrpides N.C."/>
            <person name="Land M.L."/>
            <person name="Lapidus A."/>
            <person name="Lucas S."/>
            <person name="Ovchinnikova G."/>
            <person name="Pitluck S."/>
            <person name="Tapia R."/>
            <person name="Woyke T."/>
            <person name="Boyum J."/>
            <person name="Mead D."/>
            <person name="Weimer P.J."/>
        </authorList>
    </citation>
    <scope>NUCLEOTIDE SEQUENCE [LARGE SCALE GENOMIC DNA]</scope>
    <source>
        <strain evidence="8">ATCC 27210 / DSM 20455 / JCM 14654 / NCDO 2250 / 7</strain>
    </source>
</reference>
<dbReference type="eggNOG" id="COG0619">
    <property type="taxonomic scope" value="Bacteria"/>
</dbReference>
<dbReference type="Pfam" id="PF02361">
    <property type="entry name" value="CbiQ"/>
    <property type="match status" value="1"/>
</dbReference>
<keyword evidence="3 6" id="KW-0812">Transmembrane</keyword>
<organism evidence="7 8">
    <name type="scientific">Ruminococcus albus (strain ATCC 27210 / DSM 20455 / JCM 14654 / NCDO 2250 / 7)</name>
    <dbReference type="NCBI Taxonomy" id="697329"/>
    <lineage>
        <taxon>Bacteria</taxon>
        <taxon>Bacillati</taxon>
        <taxon>Bacillota</taxon>
        <taxon>Clostridia</taxon>
        <taxon>Eubacteriales</taxon>
        <taxon>Oscillospiraceae</taxon>
        <taxon>Ruminococcus</taxon>
    </lineage>
</organism>
<keyword evidence="4 6" id="KW-1133">Transmembrane helix</keyword>
<dbReference type="AlphaFoldDB" id="E6UIU7"/>
<gene>
    <name evidence="7" type="ordered locus">Rumal_0872</name>
</gene>
<dbReference type="STRING" id="697329.Rumal_0872"/>
<accession>E6UIU7</accession>
<dbReference type="KEGG" id="ral:Rumal_0872"/>
<dbReference type="PROSITE" id="PS51257">
    <property type="entry name" value="PROKAR_LIPOPROTEIN"/>
    <property type="match status" value="1"/>
</dbReference>
<keyword evidence="5 6" id="KW-0472">Membrane</keyword>
<evidence type="ECO:0000256" key="4">
    <source>
        <dbReference type="ARBA" id="ARBA00022989"/>
    </source>
</evidence>
<evidence type="ECO:0000256" key="1">
    <source>
        <dbReference type="ARBA" id="ARBA00004141"/>
    </source>
</evidence>
<dbReference type="RefSeq" id="WP_013497577.1">
    <property type="nucleotide sequence ID" value="NC_014833.1"/>
</dbReference>
<protein>
    <submittedName>
        <fullName evidence="7">Cobalt transport protein</fullName>
    </submittedName>
</protein>
<dbReference type="InterPro" id="IPR003339">
    <property type="entry name" value="ABC/ECF_trnsptr_transmembrane"/>
</dbReference>
<dbReference type="Proteomes" id="UP000006919">
    <property type="component" value="Chromosome"/>
</dbReference>
<feature type="transmembrane region" description="Helical" evidence="6">
    <location>
        <begin position="51"/>
        <end position="69"/>
    </location>
</feature>
<dbReference type="GO" id="GO:0005886">
    <property type="term" value="C:plasma membrane"/>
    <property type="evidence" value="ECO:0007669"/>
    <property type="project" value="UniProtKB-ARBA"/>
</dbReference>
<evidence type="ECO:0000256" key="3">
    <source>
        <dbReference type="ARBA" id="ARBA00022692"/>
    </source>
</evidence>
<dbReference type="CDD" id="cd16914">
    <property type="entry name" value="EcfT"/>
    <property type="match status" value="1"/>
</dbReference>
<dbReference type="HOGENOM" id="CLU_076847_2_0_9"/>
<name>E6UIU7_RUMA7</name>
<keyword evidence="2" id="KW-1003">Cell membrane</keyword>
<evidence type="ECO:0000313" key="7">
    <source>
        <dbReference type="EMBL" id="ADU21399.1"/>
    </source>
</evidence>
<dbReference type="PANTHER" id="PTHR34857:SF2">
    <property type="entry name" value="SLL0384 PROTEIN"/>
    <property type="match status" value="1"/>
</dbReference>
<dbReference type="OrthoDB" id="3730291at2"/>
<dbReference type="EMBL" id="CP002403">
    <property type="protein sequence ID" value="ADU21399.1"/>
    <property type="molecule type" value="Genomic_DNA"/>
</dbReference>
<feature type="transmembrane region" description="Helical" evidence="6">
    <location>
        <begin position="12"/>
        <end position="45"/>
    </location>
</feature>
<sequence length="233" mass="25697" precursor="true">MKKTDIDTRVAFIVMVAAACLIFALKTEAALVSLMVILVLWLVVSGYPKEALKNAVLFAVLWGLVFPLSRNPHLGSLAMICIYARRMLLPFMAAVPISRGSTGKLIATLSRIRVPRIVTLSISIMFRFLPTIGTEYRLIRDSQKFRGIGTNILTVVIHPYRTLEYILVPLLIRTSKVADELSAAAMVRGMSLNGTMNPYTEVRWKKTDTLLTLLYGAAVSGSIVLDRTLQGVG</sequence>
<evidence type="ECO:0000256" key="6">
    <source>
        <dbReference type="SAM" id="Phobius"/>
    </source>
</evidence>
<evidence type="ECO:0000256" key="2">
    <source>
        <dbReference type="ARBA" id="ARBA00022475"/>
    </source>
</evidence>